<reference evidence="2" key="1">
    <citation type="submission" date="2021-06" db="EMBL/GenBank/DDBJ databases">
        <authorList>
            <person name="Kallberg Y."/>
            <person name="Tangrot J."/>
            <person name="Rosling A."/>
        </authorList>
    </citation>
    <scope>NUCLEOTIDE SEQUENCE</scope>
    <source>
        <strain evidence="2">UK204</strain>
    </source>
</reference>
<feature type="non-terminal residue" evidence="2">
    <location>
        <position position="1"/>
    </location>
</feature>
<keyword evidence="3" id="KW-1185">Reference proteome</keyword>
<sequence>SGLSAHTVYVTRIVLGKVIRDQVYKSLAKFAKLHCKASQANEGGFDSLKPNFNPSYQQKSDDDKN</sequence>
<accession>A0A9N9FJ05</accession>
<organism evidence="2 3">
    <name type="scientific">Funneliformis caledonium</name>
    <dbReference type="NCBI Taxonomy" id="1117310"/>
    <lineage>
        <taxon>Eukaryota</taxon>
        <taxon>Fungi</taxon>
        <taxon>Fungi incertae sedis</taxon>
        <taxon>Mucoromycota</taxon>
        <taxon>Glomeromycotina</taxon>
        <taxon>Glomeromycetes</taxon>
        <taxon>Glomerales</taxon>
        <taxon>Glomeraceae</taxon>
        <taxon>Funneliformis</taxon>
    </lineage>
</organism>
<proteinExistence type="predicted"/>
<dbReference type="EMBL" id="CAJVPQ010001181">
    <property type="protein sequence ID" value="CAG8536857.1"/>
    <property type="molecule type" value="Genomic_DNA"/>
</dbReference>
<evidence type="ECO:0000313" key="3">
    <source>
        <dbReference type="Proteomes" id="UP000789570"/>
    </source>
</evidence>
<comment type="caution">
    <text evidence="2">The sequence shown here is derived from an EMBL/GenBank/DDBJ whole genome shotgun (WGS) entry which is preliminary data.</text>
</comment>
<feature type="region of interest" description="Disordered" evidence="1">
    <location>
        <begin position="41"/>
        <end position="65"/>
    </location>
</feature>
<evidence type="ECO:0000313" key="2">
    <source>
        <dbReference type="EMBL" id="CAG8536857.1"/>
    </source>
</evidence>
<gene>
    <name evidence="2" type="ORF">FCALED_LOCUS5447</name>
</gene>
<dbReference type="Proteomes" id="UP000789570">
    <property type="component" value="Unassembled WGS sequence"/>
</dbReference>
<name>A0A9N9FJ05_9GLOM</name>
<protein>
    <submittedName>
        <fullName evidence="2">6650_t:CDS:1</fullName>
    </submittedName>
</protein>
<dbReference type="AlphaFoldDB" id="A0A9N9FJ05"/>
<evidence type="ECO:0000256" key="1">
    <source>
        <dbReference type="SAM" id="MobiDB-lite"/>
    </source>
</evidence>